<evidence type="ECO:0008006" key="4">
    <source>
        <dbReference type="Google" id="ProtNLM"/>
    </source>
</evidence>
<keyword evidence="1" id="KW-0732">Signal</keyword>
<evidence type="ECO:0000313" key="3">
    <source>
        <dbReference type="Proteomes" id="UP000813444"/>
    </source>
</evidence>
<feature type="signal peptide" evidence="1">
    <location>
        <begin position="1"/>
        <end position="33"/>
    </location>
</feature>
<dbReference type="Proteomes" id="UP000813444">
    <property type="component" value="Unassembled WGS sequence"/>
</dbReference>
<dbReference type="SUPFAM" id="SSF81383">
    <property type="entry name" value="F-box domain"/>
    <property type="match status" value="1"/>
</dbReference>
<evidence type="ECO:0000313" key="2">
    <source>
        <dbReference type="EMBL" id="KAH7309870.1"/>
    </source>
</evidence>
<gene>
    <name evidence="2" type="ORF">B0I35DRAFT_87200</name>
</gene>
<evidence type="ECO:0000256" key="1">
    <source>
        <dbReference type="SAM" id="SignalP"/>
    </source>
</evidence>
<sequence>MSRRTLTRFRLSCFVRLMCVGHMWLYQRSHAEAWFTEARTRGLLDSNLALATEVKHLIDRKRILENDHHQLRLAINKASQPSLRPWHILDLPDEILSSVFDFVQGTRGIDVHWLLRGRHIANCRLVCQKFYRLSSMIFLPVVTVGFQASSLSRFEEISRHPIISKGVRGIRVALQFYDASLSSSFETFILHQASAVEERVTSMDEISTWRPRGAAEEAGQARVQKLRAISASWRRIAAGTQSEDLTEMDQMHLSLLRTAHQIYQRLYSDQEELHKTGSFAQRLAAARARMPCACTLDFTDLGAGPKVQMPSLFGSEDLNARLYANMLQPMHFRAADMDGFTPSLCGAITQLPVAVQDFGTPLERIEIHLTVVMSPSDLLPNLEIQNRLPSAMQQLQHFSFRCLSWRNEVSRHATLYSILAPFLDTPSIRELSISMGSKSFEDSSVFDVSNLLTLQRWPNLSHVYLSGVCIHLSDFQIFLDASCNPSTSLELSSIWLLSGTWEVLLDGLHQKPLRSIRLRDPKGGVSKNLSFEEFSEIFGRGSIYNEHNAPEFIQI</sequence>
<accession>A0A8K0WNB2</accession>
<keyword evidence="3" id="KW-1185">Reference proteome</keyword>
<protein>
    <recommendedName>
        <fullName evidence="4">F-box domain-containing protein</fullName>
    </recommendedName>
</protein>
<dbReference type="CDD" id="cd09917">
    <property type="entry name" value="F-box_SF"/>
    <property type="match status" value="1"/>
</dbReference>
<dbReference type="OrthoDB" id="3759773at2759"/>
<name>A0A8K0WNB2_9HYPO</name>
<proteinExistence type="predicted"/>
<feature type="chain" id="PRO_5035422057" description="F-box domain-containing protein" evidence="1">
    <location>
        <begin position="34"/>
        <end position="555"/>
    </location>
</feature>
<comment type="caution">
    <text evidence="2">The sequence shown here is derived from an EMBL/GenBank/DDBJ whole genome shotgun (WGS) entry which is preliminary data.</text>
</comment>
<organism evidence="2 3">
    <name type="scientific">Stachybotrys elegans</name>
    <dbReference type="NCBI Taxonomy" id="80388"/>
    <lineage>
        <taxon>Eukaryota</taxon>
        <taxon>Fungi</taxon>
        <taxon>Dikarya</taxon>
        <taxon>Ascomycota</taxon>
        <taxon>Pezizomycotina</taxon>
        <taxon>Sordariomycetes</taxon>
        <taxon>Hypocreomycetidae</taxon>
        <taxon>Hypocreales</taxon>
        <taxon>Stachybotryaceae</taxon>
        <taxon>Stachybotrys</taxon>
    </lineage>
</organism>
<dbReference type="InterPro" id="IPR036047">
    <property type="entry name" value="F-box-like_dom_sf"/>
</dbReference>
<dbReference type="EMBL" id="JAGPNK010000013">
    <property type="protein sequence ID" value="KAH7309870.1"/>
    <property type="molecule type" value="Genomic_DNA"/>
</dbReference>
<reference evidence="2" key="1">
    <citation type="journal article" date="2021" name="Nat. Commun.">
        <title>Genetic determinants of endophytism in the Arabidopsis root mycobiome.</title>
        <authorList>
            <person name="Mesny F."/>
            <person name="Miyauchi S."/>
            <person name="Thiergart T."/>
            <person name="Pickel B."/>
            <person name="Atanasova L."/>
            <person name="Karlsson M."/>
            <person name="Huettel B."/>
            <person name="Barry K.W."/>
            <person name="Haridas S."/>
            <person name="Chen C."/>
            <person name="Bauer D."/>
            <person name="Andreopoulos W."/>
            <person name="Pangilinan J."/>
            <person name="LaButti K."/>
            <person name="Riley R."/>
            <person name="Lipzen A."/>
            <person name="Clum A."/>
            <person name="Drula E."/>
            <person name="Henrissat B."/>
            <person name="Kohler A."/>
            <person name="Grigoriev I.V."/>
            <person name="Martin F.M."/>
            <person name="Hacquard S."/>
        </authorList>
    </citation>
    <scope>NUCLEOTIDE SEQUENCE</scope>
    <source>
        <strain evidence="2">MPI-CAGE-CH-0235</strain>
    </source>
</reference>
<dbReference type="AlphaFoldDB" id="A0A8K0WNB2"/>